<reference evidence="1 2" key="1">
    <citation type="journal article" date="2020" name="Phytopathology">
        <title>Genome Sequence Resources of Colletotrichum truncatum, C. plurivorum, C. musicola, and C. sojae: Four Species Pathogenic to Soybean (Glycine max).</title>
        <authorList>
            <person name="Rogerio F."/>
            <person name="Boufleur T.R."/>
            <person name="Ciampi-Guillardi M."/>
            <person name="Sukno S.A."/>
            <person name="Thon M.R."/>
            <person name="Massola Junior N.S."/>
            <person name="Baroncelli R."/>
        </authorList>
    </citation>
    <scope>NUCLEOTIDE SEQUENCE [LARGE SCALE GENOMIC DNA]</scope>
    <source>
        <strain evidence="1 2">CMES1059</strain>
    </source>
</reference>
<dbReference type="EMBL" id="VUJX02000008">
    <property type="protein sequence ID" value="KAL0932615.1"/>
    <property type="molecule type" value="Genomic_DNA"/>
</dbReference>
<keyword evidence="1" id="KW-0413">Isomerase</keyword>
<name>A0ACC3YL29_COLTU</name>
<comment type="caution">
    <text evidence="1">The sequence shown here is derived from an EMBL/GenBank/DDBJ whole genome shotgun (WGS) entry which is preliminary data.</text>
</comment>
<accession>A0ACC3YL29</accession>
<protein>
    <submittedName>
        <fullName evidence="1">3-methylitaconate isomerase</fullName>
    </submittedName>
</protein>
<evidence type="ECO:0000313" key="2">
    <source>
        <dbReference type="Proteomes" id="UP000805649"/>
    </source>
</evidence>
<keyword evidence="2" id="KW-1185">Reference proteome</keyword>
<proteinExistence type="predicted"/>
<sequence>MAISAKTQNSIRAAYYRGGAARAVMLRTQDLPSDKGRWPDIFRGILGSPDPWGRQLDGLGTGLSSLSKVCVVGPSTNPSADVDCTVAAIGVDDPSVDFSANCGNMSFAVGPFAIESGLTTPNSDKNGLTTVRIFNTNTGKIMHSVFPTQGQEAVVRGDFSIDGVNGTGAQISLRFIEPGGSKTGRLLPTGNTIDVFESIRTTCIDASNPSCFVLASELGIVGSSSPEKLDEMDDLRVKLEAIRRQAGVKMGLAKTEDEVSIGVPKISIVSQPSASSSEDLVVRAISMGQAHNGMPITIALATAVAANIPGTVVYESRAQKESSSSVLIAHPTGQLAVDADISNDGSVKSATVYSTARRLMEGTAYWK</sequence>
<organism evidence="1 2">
    <name type="scientific">Colletotrichum truncatum</name>
    <name type="common">Anthracnose fungus</name>
    <name type="synonym">Colletotrichum capsici</name>
    <dbReference type="NCBI Taxonomy" id="5467"/>
    <lineage>
        <taxon>Eukaryota</taxon>
        <taxon>Fungi</taxon>
        <taxon>Dikarya</taxon>
        <taxon>Ascomycota</taxon>
        <taxon>Pezizomycotina</taxon>
        <taxon>Sordariomycetes</taxon>
        <taxon>Hypocreomycetidae</taxon>
        <taxon>Glomerellales</taxon>
        <taxon>Glomerellaceae</taxon>
        <taxon>Colletotrichum</taxon>
        <taxon>Colletotrichum truncatum species complex</taxon>
    </lineage>
</organism>
<gene>
    <name evidence="1" type="ORF">CTRU02_211578</name>
</gene>
<dbReference type="Proteomes" id="UP000805649">
    <property type="component" value="Unassembled WGS sequence"/>
</dbReference>
<evidence type="ECO:0000313" key="1">
    <source>
        <dbReference type="EMBL" id="KAL0932615.1"/>
    </source>
</evidence>